<keyword evidence="4" id="KW-1185">Reference proteome</keyword>
<keyword evidence="2" id="KW-0732">Signal</keyword>
<dbReference type="Proteomes" id="UP000051952">
    <property type="component" value="Unassembled WGS sequence"/>
</dbReference>
<dbReference type="Gene3D" id="3.40.50.150">
    <property type="entry name" value="Vaccinia Virus protein VP39"/>
    <property type="match status" value="1"/>
</dbReference>
<accession>A0A0S4JA87</accession>
<dbReference type="InterPro" id="IPR029063">
    <property type="entry name" value="SAM-dependent_MTases_sf"/>
</dbReference>
<dbReference type="EMBL" id="CYKH01001635">
    <property type="protein sequence ID" value="CUG88374.1"/>
    <property type="molecule type" value="Genomic_DNA"/>
</dbReference>
<feature type="chain" id="PRO_5006622156" description="Membrane-associated protein" evidence="2">
    <location>
        <begin position="24"/>
        <end position="636"/>
    </location>
</feature>
<proteinExistence type="predicted"/>
<reference evidence="4" key="1">
    <citation type="submission" date="2015-09" db="EMBL/GenBank/DDBJ databases">
        <authorList>
            <consortium name="Pathogen Informatics"/>
        </authorList>
    </citation>
    <scope>NUCLEOTIDE SEQUENCE [LARGE SCALE GENOMIC DNA]</scope>
    <source>
        <strain evidence="4">Lake Konstanz</strain>
    </source>
</reference>
<evidence type="ECO:0000256" key="2">
    <source>
        <dbReference type="SAM" id="SignalP"/>
    </source>
</evidence>
<name>A0A0S4JA87_BODSA</name>
<evidence type="ECO:0000313" key="3">
    <source>
        <dbReference type="EMBL" id="CUG88374.1"/>
    </source>
</evidence>
<feature type="region of interest" description="Disordered" evidence="1">
    <location>
        <begin position="68"/>
        <end position="92"/>
    </location>
</feature>
<organism evidence="3 4">
    <name type="scientific">Bodo saltans</name>
    <name type="common">Flagellated protozoan</name>
    <dbReference type="NCBI Taxonomy" id="75058"/>
    <lineage>
        <taxon>Eukaryota</taxon>
        <taxon>Discoba</taxon>
        <taxon>Euglenozoa</taxon>
        <taxon>Kinetoplastea</taxon>
        <taxon>Metakinetoplastina</taxon>
        <taxon>Eubodonida</taxon>
        <taxon>Bodonidae</taxon>
        <taxon>Bodo</taxon>
    </lineage>
</organism>
<sequence>MSKCRFFIVFLLVAVVNLYQMSSSDIARVALPPSPPPQPSPPSATVVVRPDVSMLIEWERELQRLKREANGAADPPRPANISSNQKSHPHSKKVAQLLEEVDGTADLRTSGSEGAPSSVPNARRTPFPQIHLPPLEPHLPPPPPLVSPVKPRLILITPTNRPWYLSKGIHYVLPLLQCFDVRWLIIHTFKNKRAVFSPAFRDVFPWVTEIRAFDPHSDYGGHERNVGRDYVVTAFHGDALVYFLDDDNTLPDLCNMQPHFDPAKLNLQTLYFADQVHCGNPRLSAYGKNWTVWKNHTQVLRQVACLMDTGSFFIPLALIRLGRNVLWGFGGGSDAPFLASLVTIWMEAKGSTHVKRLRSFEFNYNQLSELSGCMQNPWKFPALNESLLEYRALAKNMTMFTAQQDKMTSNFPFKKVVLHEYGHILGPIRKALPNTPRTFLEIGVNGLGANLLFMSQHEYETNVIGVLDIADEKHHQLTAIQQLLPQFQGHGKVQLLEASGQQHSDTMARLNVTKVDILLFSVGESVDAVTTNFYKYKNLVADGGYMIFDEFTDYSGSNEVRRALMELTRDGKISLDEFHVIGTVGNRGFAGPFMGTEDDQDYDWPSVVSKMYIFRKTSSRAPPPPRRLARPKTRKS</sequence>
<feature type="compositionally biased region" description="Basic residues" evidence="1">
    <location>
        <begin position="627"/>
        <end position="636"/>
    </location>
</feature>
<evidence type="ECO:0000256" key="1">
    <source>
        <dbReference type="SAM" id="MobiDB-lite"/>
    </source>
</evidence>
<protein>
    <recommendedName>
        <fullName evidence="5">Membrane-associated protein</fullName>
    </recommendedName>
</protein>
<gene>
    <name evidence="3" type="ORF">BSAL_15095</name>
</gene>
<feature type="signal peptide" evidence="2">
    <location>
        <begin position="1"/>
        <end position="23"/>
    </location>
</feature>
<dbReference type="VEuPathDB" id="TriTrypDB:BSAL_15095"/>
<dbReference type="AlphaFoldDB" id="A0A0S4JA87"/>
<evidence type="ECO:0000313" key="4">
    <source>
        <dbReference type="Proteomes" id="UP000051952"/>
    </source>
</evidence>
<evidence type="ECO:0008006" key="5">
    <source>
        <dbReference type="Google" id="ProtNLM"/>
    </source>
</evidence>
<feature type="region of interest" description="Disordered" evidence="1">
    <location>
        <begin position="617"/>
        <end position="636"/>
    </location>
</feature>
<feature type="region of interest" description="Disordered" evidence="1">
    <location>
        <begin position="106"/>
        <end position="141"/>
    </location>
</feature>